<organism evidence="3 4">
    <name type="scientific">Magallana gigas</name>
    <name type="common">Pacific oyster</name>
    <name type="synonym">Crassostrea gigas</name>
    <dbReference type="NCBI Taxonomy" id="29159"/>
    <lineage>
        <taxon>Eukaryota</taxon>
        <taxon>Metazoa</taxon>
        <taxon>Spiralia</taxon>
        <taxon>Lophotrochozoa</taxon>
        <taxon>Mollusca</taxon>
        <taxon>Bivalvia</taxon>
        <taxon>Autobranchia</taxon>
        <taxon>Pteriomorphia</taxon>
        <taxon>Ostreida</taxon>
        <taxon>Ostreoidea</taxon>
        <taxon>Ostreidae</taxon>
        <taxon>Magallana</taxon>
    </lineage>
</organism>
<dbReference type="Pfam" id="PF00078">
    <property type="entry name" value="RVT_1"/>
    <property type="match status" value="1"/>
</dbReference>
<feature type="domain" description="Reverse transcriptase" evidence="2">
    <location>
        <begin position="63"/>
        <end position="183"/>
    </location>
</feature>
<sequence length="382" mass="43250">METISVLFALTVAGGLVSLAEAHGRLILPPSRSSMWRFGFPTPENYQDMQLWCGGSWPRCRDFSVPQGSICGPVLYTVYASTLQQFIKDSGVLLLGYADDHSAYDCFNPKAIADEKHVITNLENVLVNINDWMNLNRLKLNPSKTEFVLFGSPQMLSLSSSTSINVVGASVNSSVCIKYLGCYLDEHLTFKKFVSEKCKTISLNLFLINNIRQYLTVDSCKQIVQSLVTSHLDYANSVLYGLPECTIKRLQLLQNRAAKLVLKWKSTDSSTEALKRLHWLPVYFRIRFKIACVVYKCLNDSESPIYLREVLSIRESPYSIRSISSVAKTLNVPAVKRKTFAARSFAISGPTVWNELPTDMRTIRDFTTFKRQLKAFYYKCAF</sequence>
<dbReference type="EnsemblMetazoa" id="G289.7">
    <property type="protein sequence ID" value="G289.7:cds"/>
    <property type="gene ID" value="G289"/>
</dbReference>
<accession>A0A8W8LLP7</accession>
<reference evidence="3" key="1">
    <citation type="submission" date="2022-08" db="UniProtKB">
        <authorList>
            <consortium name="EnsemblMetazoa"/>
        </authorList>
    </citation>
    <scope>IDENTIFICATION</scope>
    <source>
        <strain evidence="3">05x7-T-G4-1.051#20</strain>
    </source>
</reference>
<dbReference type="Proteomes" id="UP000005408">
    <property type="component" value="Unassembled WGS sequence"/>
</dbReference>
<dbReference type="AlphaFoldDB" id="A0A8W8LLP7"/>
<evidence type="ECO:0000313" key="3">
    <source>
        <dbReference type="EnsemblMetazoa" id="G289.7:cds"/>
    </source>
</evidence>
<evidence type="ECO:0000256" key="1">
    <source>
        <dbReference type="SAM" id="SignalP"/>
    </source>
</evidence>
<proteinExistence type="predicted"/>
<evidence type="ECO:0000259" key="2">
    <source>
        <dbReference type="Pfam" id="PF00078"/>
    </source>
</evidence>
<protein>
    <recommendedName>
        <fullName evidence="2">Reverse transcriptase domain-containing protein</fullName>
    </recommendedName>
</protein>
<dbReference type="InterPro" id="IPR000477">
    <property type="entry name" value="RT_dom"/>
</dbReference>
<evidence type="ECO:0000313" key="4">
    <source>
        <dbReference type="Proteomes" id="UP000005408"/>
    </source>
</evidence>
<keyword evidence="1" id="KW-0732">Signal</keyword>
<name>A0A8W8LLP7_MAGGI</name>
<keyword evidence="4" id="KW-1185">Reference proteome</keyword>
<dbReference type="PANTHER" id="PTHR33332">
    <property type="entry name" value="REVERSE TRANSCRIPTASE DOMAIN-CONTAINING PROTEIN"/>
    <property type="match status" value="1"/>
</dbReference>
<feature type="signal peptide" evidence="1">
    <location>
        <begin position="1"/>
        <end position="22"/>
    </location>
</feature>
<feature type="chain" id="PRO_5036473679" description="Reverse transcriptase domain-containing protein" evidence="1">
    <location>
        <begin position="23"/>
        <end position="382"/>
    </location>
</feature>